<organism evidence="1 2">
    <name type="scientific">Kickxella alabastrina</name>
    <dbReference type="NCBI Taxonomy" id="61397"/>
    <lineage>
        <taxon>Eukaryota</taxon>
        <taxon>Fungi</taxon>
        <taxon>Fungi incertae sedis</taxon>
        <taxon>Zoopagomycota</taxon>
        <taxon>Kickxellomycotina</taxon>
        <taxon>Kickxellomycetes</taxon>
        <taxon>Kickxellales</taxon>
        <taxon>Kickxellaceae</taxon>
        <taxon>Kickxella</taxon>
    </lineage>
</organism>
<evidence type="ECO:0000313" key="2">
    <source>
        <dbReference type="Proteomes" id="UP001150581"/>
    </source>
</evidence>
<name>A0ACC1IWX8_9FUNG</name>
<accession>A0ACC1IWX8</accession>
<gene>
    <name evidence="1" type="primary">PRM10_3</name>
    <name evidence="1" type="ORF">LPJ66_000166</name>
</gene>
<reference evidence="1" key="1">
    <citation type="submission" date="2022-07" db="EMBL/GenBank/DDBJ databases">
        <title>Phylogenomic reconstructions and comparative analyses of Kickxellomycotina fungi.</title>
        <authorList>
            <person name="Reynolds N.K."/>
            <person name="Stajich J.E."/>
            <person name="Barry K."/>
            <person name="Grigoriev I.V."/>
            <person name="Crous P."/>
            <person name="Smith M.E."/>
        </authorList>
    </citation>
    <scope>NUCLEOTIDE SEQUENCE</scope>
    <source>
        <strain evidence="1">Benny 63K</strain>
    </source>
</reference>
<dbReference type="Proteomes" id="UP001150581">
    <property type="component" value="Unassembled WGS sequence"/>
</dbReference>
<dbReference type="EMBL" id="JANBPG010000003">
    <property type="protein sequence ID" value="KAJ1902279.1"/>
    <property type="molecule type" value="Genomic_DNA"/>
</dbReference>
<comment type="caution">
    <text evidence="1">The sequence shown here is derived from an EMBL/GenBank/DDBJ whole genome shotgun (WGS) entry which is preliminary data.</text>
</comment>
<proteinExistence type="predicted"/>
<protein>
    <submittedName>
        <fullName evidence="1">Pheromone-regulated protein prm10</fullName>
    </submittedName>
</protein>
<sequence length="1697" mass="186204">MFELSRDVTARKSHKQAGSALSSRKSPILEFGRRSRTGSLFTCARITSPPATRQLISTKAPEPQSETQPTDAEEKTPGSQLRLLRLPKWDIKPIDKALVPSTRVLDAPQHARPLVRWTQEEKDQFDGLLTKYVLQRREPGGINWVNISNQFSRRSPDALKARYSMIYQDPQGGLFDENSGFQFEQNLSLANQKMRKVTRWSTAEDDALRTAVDIYGPHKWRLIADFVGTRNFLQCHRRWVRLKSPMPGVTAPLLHWARLAQRHARLNGLLGNVSSQNGIVERRSSVVAALLSQQQDQLSERSKKQASHTLDNWLLDGRVLILPFTPKEDEALLRLVRTYGSRWGFFAKLLTAVFQPQRRGTGGMDEDVSATVVQARTAAIVKKRYYELIRNYSEKATSCTGQNSTAVGESGESAGEGTLPWWSAKRSRRKPGDRTAKRAIRRWSEEESAALKTIIEEMIQGEHGFISWAEVSRHMGSYNRSASQCLVYWSHNNGTHLKRTPFTLAEDKLIWPFVVDQQQRPISSRYMSSYRGRRITTNYDEGDGRMPLVVGIGWLSTGPMAGRPTGMVRERVRRLQLVIEWLRVVAGVKDAASHIELVSKLADSPSNSDKSYLPSPIGGGGQSPYLNKDVRQSSALRPADRSSASASGPSTESSNALSTSSSSSSDNGVFIKETNPPHPPPPPFATTQPPIKRDGTTSPKERPVLRLAMLSAQQRAEAHNNGEQYPATAPVRSQPLELPASGYFAPRGAIQRAQTSTARQPTLAKPVQPPAPPNANSRPKKSRFGRFPQVLRFSSRESVHIIEDDSSNSPMGVGSNPLYTPISMPVPPTQSLGNADPSTTNSMPQDPPGLRRRLTKATTNSLAQLGRAFNPTSKSSPDSDSDYGAMSGPEDNMEKLLEKHSNNALRPPTDNIAANNADITNTPDFYPINPSTQNPGVIHVSMSGHQAAQNIVDSFLGTMGKSTHEHQKKAAQSKDAASATGTDDATPADLEAGLGRPAPHTDQQLPGQYMLPPGLGPTPTSLRGVYANLTKLQGRMVEYQKKRDQRVHEAERREQKRQSEEEERKKHINERRRRDCSPHNDDRLKRRALDKLAGIRNMAYSTQVRSRTVSPSPVPMSAIGSGSDHEGGGSEPPRNSFVLQSFRTMPRPESIRHIVDEISDKHAHHAQYHHQYRPSTPGVATYTGNTTSAQSTASSPARSATQTPPRSATQSPLISPLNTPGWDEIIAAGGMLTDGSIGGQGALGGAGSRLSAFSSDNTMNSFESERQKILAQLADIFNRQNLLLLISRALMAFGAPLHRLESNLIATALHLDIQATFAVLPGIILISFGNGDTRTSETYIVRTSAGYDMHRLERTNRTIRRVLKGRISVGQGVKNIERILATPPIYPWWVMVMNYVLCSAAICPLFWNGSWRDASVAAMLGLIVSLLQLMTGRFSNYANLFEVSSAFIVSFIAALMQDYICFATVSFAGVALLLPGLAVTTSIIEMVSRNMITGTVRFVFAMARCFILGYGISVGSTLGTQVLGRSTTVNLLADQMSSSTGMGNCSSGLSKFWWFLLLPLLSISFTISISGHWRQWPSMMFAGCMAYTVSYFSGMNTALAPLAPAIAAFAMGLYANGMASFSNHRSAVEPILGGILLLVPGSLGLRTVLAFITSSGTNSGNFLYNMFATSLSIATGLFLSGMVVFPQRKKRVGLMTF</sequence>
<evidence type="ECO:0000313" key="1">
    <source>
        <dbReference type="EMBL" id="KAJ1902279.1"/>
    </source>
</evidence>
<keyword evidence="2" id="KW-1185">Reference proteome</keyword>